<dbReference type="InterPro" id="IPR003695">
    <property type="entry name" value="Ppx_GppA_N"/>
</dbReference>
<dbReference type="InterPro" id="IPR050273">
    <property type="entry name" value="GppA/Ppx_hydrolase"/>
</dbReference>
<name>A0A2T4HN70_9SPHN</name>
<evidence type="ECO:0000259" key="2">
    <source>
        <dbReference type="Pfam" id="PF21697"/>
    </source>
</evidence>
<evidence type="ECO:0000259" key="1">
    <source>
        <dbReference type="Pfam" id="PF02541"/>
    </source>
</evidence>
<sequence>MGSAEGRTAIIDIGSNSIRLVVYDGPVRIPSILFNEKVMAGLGRGLVKDGALDEEATDRALTALSRFQRLAAQMGVTQIRTVATAAVREASNGPGFIGQIEALGLDVELLSGEDEAKMAGYGVLAGIPDADGIVGDLGGGSLELIRVGGGRIHERVSFLLGVLRIAAIRAKGPKALEKVVANAIGKSGWEGRGQGLPFYLVGGSWRSLARLDMFLSDFPLPIIHHYRMPAEAPARLVRSLAHLDKARLRDVPGLSQPRIPTLGNAAALLATLVKHLGSSGLVVSAYGLREGLLHQSLPEDVRAQDPLLCATREEGVRQGRFAEHGDLLNRWVAPLFKEEEPADARLRHAACLLADVGWRAHPEFRAVRGLETALHGNWVGVDAQGRAKMAHALYRSFGGEGVAPVVAALLLPEEIAQAERWGLAMRLGQRLSGGVAEPLETSALQRSGSALVLVLRPADSALYGESVERRHKTLAAAFGLKASLAIAG</sequence>
<accession>A0A2T4HN70</accession>
<dbReference type="PANTHER" id="PTHR30005">
    <property type="entry name" value="EXOPOLYPHOSPHATASE"/>
    <property type="match status" value="1"/>
</dbReference>
<dbReference type="InterPro" id="IPR043129">
    <property type="entry name" value="ATPase_NBD"/>
</dbReference>
<dbReference type="GO" id="GO:0016462">
    <property type="term" value="F:pyrophosphatase activity"/>
    <property type="evidence" value="ECO:0007669"/>
    <property type="project" value="TreeGrafter"/>
</dbReference>
<dbReference type="CDD" id="cd24052">
    <property type="entry name" value="ASKHA_NBD_HpPPX-GppA-like"/>
    <property type="match status" value="1"/>
</dbReference>
<evidence type="ECO:0000313" key="4">
    <source>
        <dbReference type="Proteomes" id="UP000241206"/>
    </source>
</evidence>
<dbReference type="Gene3D" id="3.30.420.40">
    <property type="match status" value="1"/>
</dbReference>
<dbReference type="Gene3D" id="1.10.3210.10">
    <property type="entry name" value="Hypothetical protein af1432"/>
    <property type="match status" value="1"/>
</dbReference>
<dbReference type="SUPFAM" id="SSF109604">
    <property type="entry name" value="HD-domain/PDEase-like"/>
    <property type="match status" value="1"/>
</dbReference>
<organism evidence="3 4">
    <name type="scientific">Edaphosphingomonas fennica</name>
    <dbReference type="NCBI Taxonomy" id="114404"/>
    <lineage>
        <taxon>Bacteria</taxon>
        <taxon>Pseudomonadati</taxon>
        <taxon>Pseudomonadota</taxon>
        <taxon>Alphaproteobacteria</taxon>
        <taxon>Sphingomonadales</taxon>
        <taxon>Rhizorhabdaceae</taxon>
        <taxon>Edaphosphingomonas</taxon>
    </lineage>
</organism>
<dbReference type="EMBL" id="PHHF01000076">
    <property type="protein sequence ID" value="PTD17262.1"/>
    <property type="molecule type" value="Genomic_DNA"/>
</dbReference>
<dbReference type="RefSeq" id="WP_107395909.1">
    <property type="nucleotide sequence ID" value="NZ_PHHF01000076.1"/>
</dbReference>
<dbReference type="PANTHER" id="PTHR30005:SF0">
    <property type="entry name" value="RETROGRADE REGULATION PROTEIN 2"/>
    <property type="match status" value="1"/>
</dbReference>
<comment type="caution">
    <text evidence="3">The sequence shown here is derived from an EMBL/GenBank/DDBJ whole genome shotgun (WGS) entry which is preliminary data.</text>
</comment>
<protein>
    <submittedName>
        <fullName evidence="3">Exopolyphosphatase</fullName>
    </submittedName>
</protein>
<dbReference type="Gene3D" id="3.30.420.150">
    <property type="entry name" value="Exopolyphosphatase. Domain 2"/>
    <property type="match status" value="1"/>
</dbReference>
<keyword evidence="4" id="KW-1185">Reference proteome</keyword>
<dbReference type="AlphaFoldDB" id="A0A2T4HN70"/>
<dbReference type="SUPFAM" id="SSF53067">
    <property type="entry name" value="Actin-like ATPase domain"/>
    <property type="match status" value="2"/>
</dbReference>
<proteinExistence type="predicted"/>
<evidence type="ECO:0000313" key="3">
    <source>
        <dbReference type="EMBL" id="PTD17262.1"/>
    </source>
</evidence>
<dbReference type="InterPro" id="IPR048951">
    <property type="entry name" value="Ppx_C"/>
</dbReference>
<dbReference type="Proteomes" id="UP000241206">
    <property type="component" value="Unassembled WGS sequence"/>
</dbReference>
<gene>
    <name evidence="3" type="ORF">CV103_19100</name>
</gene>
<dbReference type="Pfam" id="PF02541">
    <property type="entry name" value="Ppx-GppA"/>
    <property type="match status" value="1"/>
</dbReference>
<dbReference type="Pfam" id="PF21697">
    <property type="entry name" value="Ppx_C"/>
    <property type="match status" value="1"/>
</dbReference>
<reference evidence="3 4" key="1">
    <citation type="submission" date="2017-11" db="EMBL/GenBank/DDBJ databases">
        <title>Sphingomonas oleivorans sp. nov., isolated from oil-contaminated soil.</title>
        <authorList>
            <person name="Wang L."/>
            <person name="Chen L."/>
        </authorList>
    </citation>
    <scope>NUCLEOTIDE SEQUENCE [LARGE SCALE GENOMIC DNA]</scope>
    <source>
        <strain evidence="3 4">K101</strain>
    </source>
</reference>
<feature type="domain" description="Exopolyphosphatase C-terminal" evidence="2">
    <location>
        <begin position="308"/>
        <end position="484"/>
    </location>
</feature>
<feature type="domain" description="Ppx/GppA phosphatase N-terminal" evidence="1">
    <location>
        <begin position="30"/>
        <end position="298"/>
    </location>
</feature>